<proteinExistence type="predicted"/>
<name>A0ACC2KB11_PERAE</name>
<keyword evidence="2" id="KW-1185">Reference proteome</keyword>
<protein>
    <submittedName>
        <fullName evidence="1">Uncharacterized protein</fullName>
    </submittedName>
</protein>
<organism evidence="1 2">
    <name type="scientific">Persea americana</name>
    <name type="common">Avocado</name>
    <dbReference type="NCBI Taxonomy" id="3435"/>
    <lineage>
        <taxon>Eukaryota</taxon>
        <taxon>Viridiplantae</taxon>
        <taxon>Streptophyta</taxon>
        <taxon>Embryophyta</taxon>
        <taxon>Tracheophyta</taxon>
        <taxon>Spermatophyta</taxon>
        <taxon>Magnoliopsida</taxon>
        <taxon>Magnoliidae</taxon>
        <taxon>Laurales</taxon>
        <taxon>Lauraceae</taxon>
        <taxon>Persea</taxon>
    </lineage>
</organism>
<dbReference type="EMBL" id="CM056812">
    <property type="protein sequence ID" value="KAJ8618134.1"/>
    <property type="molecule type" value="Genomic_DNA"/>
</dbReference>
<reference evidence="1 2" key="1">
    <citation type="journal article" date="2022" name="Hortic Res">
        <title>A haplotype resolved chromosomal level avocado genome allows analysis of novel avocado genes.</title>
        <authorList>
            <person name="Nath O."/>
            <person name="Fletcher S.J."/>
            <person name="Hayward A."/>
            <person name="Shaw L.M."/>
            <person name="Masouleh A.K."/>
            <person name="Furtado A."/>
            <person name="Henry R.J."/>
            <person name="Mitter N."/>
        </authorList>
    </citation>
    <scope>NUCLEOTIDE SEQUENCE [LARGE SCALE GENOMIC DNA]</scope>
    <source>
        <strain evidence="2">cv. Hass</strain>
    </source>
</reference>
<sequence>MFSCCGCGIRPPFFFFVGLFEASFLVFGVHHVLVHLIPSTSVDASELTAGQEDGPFEIWLVSPGFVVLVRLISSTSVEASQLSTSQEDCPAPNPTHPAVYSHPASTV</sequence>
<evidence type="ECO:0000313" key="2">
    <source>
        <dbReference type="Proteomes" id="UP001234297"/>
    </source>
</evidence>
<accession>A0ACC2KB11</accession>
<gene>
    <name evidence="1" type="ORF">MRB53_014320</name>
</gene>
<dbReference type="Proteomes" id="UP001234297">
    <property type="component" value="Chromosome 4"/>
</dbReference>
<evidence type="ECO:0000313" key="1">
    <source>
        <dbReference type="EMBL" id="KAJ8618134.1"/>
    </source>
</evidence>
<comment type="caution">
    <text evidence="1">The sequence shown here is derived from an EMBL/GenBank/DDBJ whole genome shotgun (WGS) entry which is preliminary data.</text>
</comment>